<name>A0AAN8TLW2_SOLBU</name>
<accession>A0AAN8TLW2</accession>
<proteinExistence type="predicted"/>
<evidence type="ECO:0000313" key="2">
    <source>
        <dbReference type="Proteomes" id="UP001371456"/>
    </source>
</evidence>
<protein>
    <recommendedName>
        <fullName evidence="3">Tobamovirus multiplication protein 2B</fullName>
    </recommendedName>
</protein>
<dbReference type="AlphaFoldDB" id="A0AAN8TLW2"/>
<evidence type="ECO:0008006" key="3">
    <source>
        <dbReference type="Google" id="ProtNLM"/>
    </source>
</evidence>
<keyword evidence="2" id="KW-1185">Reference proteome</keyword>
<evidence type="ECO:0000313" key="1">
    <source>
        <dbReference type="EMBL" id="KAK6787088.1"/>
    </source>
</evidence>
<organism evidence="1 2">
    <name type="scientific">Solanum bulbocastanum</name>
    <name type="common">Wild potato</name>
    <dbReference type="NCBI Taxonomy" id="147425"/>
    <lineage>
        <taxon>Eukaryota</taxon>
        <taxon>Viridiplantae</taxon>
        <taxon>Streptophyta</taxon>
        <taxon>Embryophyta</taxon>
        <taxon>Tracheophyta</taxon>
        <taxon>Spermatophyta</taxon>
        <taxon>Magnoliopsida</taxon>
        <taxon>eudicotyledons</taxon>
        <taxon>Gunneridae</taxon>
        <taxon>Pentapetalae</taxon>
        <taxon>asterids</taxon>
        <taxon>lamiids</taxon>
        <taxon>Solanales</taxon>
        <taxon>Solanaceae</taxon>
        <taxon>Solanoideae</taxon>
        <taxon>Solaneae</taxon>
        <taxon>Solanum</taxon>
    </lineage>
</organism>
<gene>
    <name evidence="1" type="ORF">RDI58_015613</name>
</gene>
<dbReference type="EMBL" id="JBANQN010000006">
    <property type="protein sequence ID" value="KAK6787088.1"/>
    <property type="molecule type" value="Genomic_DNA"/>
</dbReference>
<comment type="caution">
    <text evidence="1">The sequence shown here is derived from an EMBL/GenBank/DDBJ whole genome shotgun (WGS) entry which is preliminary data.</text>
</comment>
<reference evidence="1 2" key="1">
    <citation type="submission" date="2024-02" db="EMBL/GenBank/DDBJ databases">
        <title>de novo genome assembly of Solanum bulbocastanum strain 11H21.</title>
        <authorList>
            <person name="Hosaka A.J."/>
        </authorList>
    </citation>
    <scope>NUCLEOTIDE SEQUENCE [LARGE SCALE GENOMIC DNA]</scope>
    <source>
        <tissue evidence="1">Young leaves</tissue>
    </source>
</reference>
<dbReference type="Proteomes" id="UP001371456">
    <property type="component" value="Unassembled WGS sequence"/>
</dbReference>
<sequence length="181" mass="19847">MATPTSTVKGGSSRDGTAKTMVADQITQSIQSTSNLLHLMLQSSPSQAPLLSFLPFFFLDQFILKLISQLFVYALVAIGELDCLLIAKFSSWAELMKLPKSLFAKTSTIKNTELVLEQLPRVISSLDAHMDNGLQSVPQLKTVMQLLSNIENCQLKTLSRAQDIQQETGSVEQPPKPANLP</sequence>